<dbReference type="PROSITE" id="PS50935">
    <property type="entry name" value="SSB"/>
    <property type="match status" value="1"/>
</dbReference>
<dbReference type="HAMAP" id="MF_00984">
    <property type="entry name" value="SSB"/>
    <property type="match status" value="1"/>
</dbReference>
<keyword evidence="6" id="KW-1185">Reference proteome</keyword>
<dbReference type="InterPro" id="IPR011344">
    <property type="entry name" value="ssDNA-bd"/>
</dbReference>
<dbReference type="GO" id="GO:0003697">
    <property type="term" value="F:single-stranded DNA binding"/>
    <property type="evidence" value="ECO:0007669"/>
    <property type="project" value="UniProtKB-UniRule"/>
</dbReference>
<dbReference type="AlphaFoldDB" id="A0A084INS4"/>
<dbReference type="EMBL" id="APNK01000005">
    <property type="protein sequence ID" value="KEZ78358.1"/>
    <property type="molecule type" value="Genomic_DNA"/>
</dbReference>
<dbReference type="PATRIC" id="fig|1304275.5.peg.1156"/>
<evidence type="ECO:0000256" key="3">
    <source>
        <dbReference type="PIRNR" id="PIRNR002070"/>
    </source>
</evidence>
<name>A0A084INS4_SALHC</name>
<dbReference type="InterPro" id="IPR000424">
    <property type="entry name" value="Primosome_PriB/ssb"/>
</dbReference>
<dbReference type="SUPFAM" id="SSF50249">
    <property type="entry name" value="Nucleic acid-binding proteins"/>
    <property type="match status" value="1"/>
</dbReference>
<dbReference type="Proteomes" id="UP000028302">
    <property type="component" value="Unassembled WGS sequence"/>
</dbReference>
<dbReference type="OrthoDB" id="9809878at2"/>
<organism evidence="5 6">
    <name type="scientific">Salinisphaera hydrothermalis (strain C41B8)</name>
    <dbReference type="NCBI Taxonomy" id="1304275"/>
    <lineage>
        <taxon>Bacteria</taxon>
        <taxon>Pseudomonadati</taxon>
        <taxon>Pseudomonadota</taxon>
        <taxon>Gammaproteobacteria</taxon>
        <taxon>Salinisphaerales</taxon>
        <taxon>Salinisphaeraceae</taxon>
        <taxon>Salinisphaera</taxon>
    </lineage>
</organism>
<dbReference type="PANTHER" id="PTHR10302:SF27">
    <property type="entry name" value="SINGLE-STRANDED DNA-BINDING PROTEIN"/>
    <property type="match status" value="1"/>
</dbReference>
<dbReference type="Pfam" id="PF00436">
    <property type="entry name" value="SSB"/>
    <property type="match status" value="1"/>
</dbReference>
<dbReference type="Gene3D" id="2.40.50.140">
    <property type="entry name" value="Nucleic acid-binding proteins"/>
    <property type="match status" value="1"/>
</dbReference>
<reference evidence="5 6" key="1">
    <citation type="submission" date="2013-03" db="EMBL/GenBank/DDBJ databases">
        <title>Salinisphaera hydrothermalis C41B8 Genome Sequencing.</title>
        <authorList>
            <person name="Li C."/>
            <person name="Lai Q."/>
            <person name="Shao Z."/>
        </authorList>
    </citation>
    <scope>NUCLEOTIDE SEQUENCE [LARGE SCALE GENOMIC DNA]</scope>
    <source>
        <strain evidence="5 6">C41B8</strain>
    </source>
</reference>
<dbReference type="RefSeq" id="WP_037335264.1">
    <property type="nucleotide sequence ID" value="NZ_APNK01000005.1"/>
</dbReference>
<keyword evidence="1 2" id="KW-0238">DNA-binding</keyword>
<dbReference type="PANTHER" id="PTHR10302">
    <property type="entry name" value="SINGLE-STRANDED DNA-BINDING PROTEIN"/>
    <property type="match status" value="1"/>
</dbReference>
<feature type="compositionally biased region" description="Acidic residues" evidence="4">
    <location>
        <begin position="162"/>
        <end position="173"/>
    </location>
</feature>
<comment type="caution">
    <text evidence="2">Lacks conserved residue(s) required for the propagation of feature annotation.</text>
</comment>
<dbReference type="PIRSF" id="PIRSF002070">
    <property type="entry name" value="SSB"/>
    <property type="match status" value="1"/>
</dbReference>
<dbReference type="STRING" id="1304275.C41B8_05633"/>
<dbReference type="NCBIfam" id="TIGR00621">
    <property type="entry name" value="ssb"/>
    <property type="match status" value="1"/>
</dbReference>
<evidence type="ECO:0000256" key="2">
    <source>
        <dbReference type="HAMAP-Rule" id="MF_00984"/>
    </source>
</evidence>
<accession>A0A084INS4</accession>
<dbReference type="InterPro" id="IPR012340">
    <property type="entry name" value="NA-bd_OB-fold"/>
</dbReference>
<evidence type="ECO:0000313" key="5">
    <source>
        <dbReference type="EMBL" id="KEZ78358.1"/>
    </source>
</evidence>
<evidence type="ECO:0000256" key="4">
    <source>
        <dbReference type="SAM" id="MobiDB-lite"/>
    </source>
</evidence>
<dbReference type="eggNOG" id="COG0629">
    <property type="taxonomic scope" value="Bacteria"/>
</dbReference>
<comment type="subunit">
    <text evidence="2">Homotetramer.</text>
</comment>
<feature type="region of interest" description="Disordered" evidence="4">
    <location>
        <begin position="112"/>
        <end position="173"/>
    </location>
</feature>
<proteinExistence type="inferred from homology"/>
<feature type="compositionally biased region" description="Polar residues" evidence="4">
    <location>
        <begin position="114"/>
        <end position="130"/>
    </location>
</feature>
<feature type="compositionally biased region" description="Low complexity" evidence="4">
    <location>
        <begin position="132"/>
        <end position="157"/>
    </location>
</feature>
<dbReference type="GO" id="GO:0006260">
    <property type="term" value="P:DNA replication"/>
    <property type="evidence" value="ECO:0007669"/>
    <property type="project" value="InterPro"/>
</dbReference>
<protein>
    <recommendedName>
        <fullName evidence="2 3">Single-stranded DNA-binding protein</fullName>
        <shortName evidence="2">SSB</shortName>
    </recommendedName>
</protein>
<evidence type="ECO:0000256" key="1">
    <source>
        <dbReference type="ARBA" id="ARBA00023125"/>
    </source>
</evidence>
<comment type="caution">
    <text evidence="5">The sequence shown here is derived from an EMBL/GenBank/DDBJ whole genome shotgun (WGS) entry which is preliminary data.</text>
</comment>
<gene>
    <name evidence="5" type="ORF">C41B8_05633</name>
</gene>
<sequence length="173" mass="18607">MASKGVNRAIILGNLGADPEVRHTAGGTAVANISVATSEVWTDKNSGEKQERTEWHRVVAFARLAEVMGEFLKSGSKVYIEGKIQTRKWQNREGQDVYTTEIVANELQMLDSKPQGNAGAQSRANNQAQNYGAASRGGAPARGGQQRQSPPQYQPPAGGDPGFDDDLDDDIPL</sequence>
<evidence type="ECO:0000313" key="6">
    <source>
        <dbReference type="Proteomes" id="UP000028302"/>
    </source>
</evidence>
<dbReference type="CDD" id="cd04496">
    <property type="entry name" value="SSB_OBF"/>
    <property type="match status" value="1"/>
</dbReference>
<dbReference type="GO" id="GO:0009295">
    <property type="term" value="C:nucleoid"/>
    <property type="evidence" value="ECO:0007669"/>
    <property type="project" value="TreeGrafter"/>
</dbReference>